<evidence type="ECO:0000256" key="1">
    <source>
        <dbReference type="ARBA" id="ARBA00010141"/>
    </source>
</evidence>
<dbReference type="PANTHER" id="PTHR32092">
    <property type="entry name" value="6-PHOSPHO-BETA-GLUCOSIDASE-RELATED"/>
    <property type="match status" value="1"/>
</dbReference>
<dbReference type="RefSeq" id="WP_346179585.1">
    <property type="nucleotide sequence ID" value="NZ_BAAASD010000112.1"/>
</dbReference>
<gene>
    <name evidence="9" type="primary">celF</name>
    <name evidence="9" type="ORF">GCM10010246_84860</name>
</gene>
<keyword evidence="4 7" id="KW-0520">NAD</keyword>
<dbReference type="Gene3D" id="3.90.110.10">
    <property type="entry name" value="Lactate dehydrogenase/glycoside hydrolase, family 4, C-terminal"/>
    <property type="match status" value="1"/>
</dbReference>
<feature type="domain" description="Glycosyl hydrolase family 4 C-terminal" evidence="8">
    <location>
        <begin position="194"/>
        <end position="406"/>
    </location>
</feature>
<reference evidence="9 10" key="1">
    <citation type="journal article" date="2019" name="Int. J. Syst. Evol. Microbiol.">
        <title>The Global Catalogue of Microorganisms (GCM) 10K type strain sequencing project: providing services to taxonomists for standard genome sequencing and annotation.</title>
        <authorList>
            <consortium name="The Broad Institute Genomics Platform"/>
            <consortium name="The Broad Institute Genome Sequencing Center for Infectious Disease"/>
            <person name="Wu L."/>
            <person name="Ma J."/>
        </authorList>
    </citation>
    <scope>NUCLEOTIDE SEQUENCE [LARGE SCALE GENOMIC DNA]</scope>
    <source>
        <strain evidence="9 10">JCM 4316</strain>
    </source>
</reference>
<keyword evidence="3 7" id="KW-0378">Hydrolase</keyword>
<accession>A0ABN3HE41</accession>
<evidence type="ECO:0000256" key="2">
    <source>
        <dbReference type="ARBA" id="ARBA00022723"/>
    </source>
</evidence>
<protein>
    <submittedName>
        <fullName evidence="9">6-phospho-beta-glucosidase</fullName>
    </submittedName>
</protein>
<dbReference type="InterPro" id="IPR036291">
    <property type="entry name" value="NAD(P)-bd_dom_sf"/>
</dbReference>
<proteinExistence type="inferred from homology"/>
<dbReference type="EMBL" id="BAAASD010000112">
    <property type="protein sequence ID" value="GAA2377351.1"/>
    <property type="molecule type" value="Genomic_DNA"/>
</dbReference>
<dbReference type="SUPFAM" id="SSF56327">
    <property type="entry name" value="LDH C-terminal domain-like"/>
    <property type="match status" value="1"/>
</dbReference>
<dbReference type="PANTHER" id="PTHR32092:SF5">
    <property type="entry name" value="6-PHOSPHO-BETA-GLUCOSIDASE"/>
    <property type="match status" value="1"/>
</dbReference>
<dbReference type="Pfam" id="PF11975">
    <property type="entry name" value="Glyco_hydro_4C"/>
    <property type="match status" value="1"/>
</dbReference>
<dbReference type="Gene3D" id="3.40.50.720">
    <property type="entry name" value="NAD(P)-binding Rossmann-like Domain"/>
    <property type="match status" value="1"/>
</dbReference>
<comment type="similarity">
    <text evidence="1 7">Belongs to the glycosyl hydrolase 4 family.</text>
</comment>
<dbReference type="Pfam" id="PF02056">
    <property type="entry name" value="Glyco_hydro_4"/>
    <property type="match status" value="1"/>
</dbReference>
<keyword evidence="6 7" id="KW-0326">Glycosidase</keyword>
<evidence type="ECO:0000256" key="3">
    <source>
        <dbReference type="ARBA" id="ARBA00022801"/>
    </source>
</evidence>
<sequence>MARVKIAYLGGGSSRAAGTMASFMHHGEEFDGSEFVLIDLDQDRLDVVEKLTRNMARNQGLDITITTSTNQREALRDVDAVLSSFRPGGFTARALDERIPLKYGVIGQETQGPGGMMMALRSIQIIKSLCADLADVAPGARIFNYTNPVNIVSQAVSDYTDIPIVSFCEGPIVFPPVVAKAAGLDPDKLKANLVGINHNCWSNEATYDGQDAFPILRERYEALKDKPTDDVNGLRALHLAVAMESIPSDYFNYYYFRDEILRERQLAPKTRSEIIMDALPGYWEHYREQADSQAPQLEQDRSRGGIHELELAIDAISAYYNDTPIRQPFNITNTGGWLPGFEESTVVELWGTVDGKGFHPEAQKPLPHSVLGITQQLAEYQILTAKAGWEGNVADAVRAMTANPLVPSLPVAEALYAEMAHAQRAWLPERLLP</sequence>
<evidence type="ECO:0000256" key="5">
    <source>
        <dbReference type="ARBA" id="ARBA00023211"/>
    </source>
</evidence>
<evidence type="ECO:0000256" key="7">
    <source>
        <dbReference type="RuleBase" id="RU361152"/>
    </source>
</evidence>
<evidence type="ECO:0000256" key="4">
    <source>
        <dbReference type="ARBA" id="ARBA00023027"/>
    </source>
</evidence>
<dbReference type="InterPro" id="IPR015955">
    <property type="entry name" value="Lactate_DH/Glyco_Ohase_4_C"/>
</dbReference>
<keyword evidence="10" id="KW-1185">Reference proteome</keyword>
<comment type="caution">
    <text evidence="9">The sequence shown here is derived from an EMBL/GenBank/DDBJ whole genome shotgun (WGS) entry which is preliminary data.</text>
</comment>
<dbReference type="PRINTS" id="PR00732">
    <property type="entry name" value="GLHYDRLASE4"/>
</dbReference>
<dbReference type="SUPFAM" id="SSF51735">
    <property type="entry name" value="NAD(P)-binding Rossmann-fold domains"/>
    <property type="match status" value="1"/>
</dbReference>
<evidence type="ECO:0000259" key="8">
    <source>
        <dbReference type="Pfam" id="PF11975"/>
    </source>
</evidence>
<comment type="cofactor">
    <cofactor evidence="7">
        <name>NAD(+)</name>
        <dbReference type="ChEBI" id="CHEBI:57540"/>
    </cofactor>
    <text evidence="7">Binds 1 NAD(+) per subunit.</text>
</comment>
<keyword evidence="5" id="KW-0464">Manganese</keyword>
<dbReference type="InterPro" id="IPR001088">
    <property type="entry name" value="Glyco_hydro_4"/>
</dbReference>
<organism evidence="9 10">
    <name type="scientific">Streptomyces cuspidosporus</name>
    <dbReference type="NCBI Taxonomy" id="66882"/>
    <lineage>
        <taxon>Bacteria</taxon>
        <taxon>Bacillati</taxon>
        <taxon>Actinomycetota</taxon>
        <taxon>Actinomycetes</taxon>
        <taxon>Kitasatosporales</taxon>
        <taxon>Streptomycetaceae</taxon>
        <taxon>Streptomyces</taxon>
    </lineage>
</organism>
<evidence type="ECO:0000313" key="10">
    <source>
        <dbReference type="Proteomes" id="UP001500253"/>
    </source>
</evidence>
<evidence type="ECO:0000313" key="9">
    <source>
        <dbReference type="EMBL" id="GAA2377351.1"/>
    </source>
</evidence>
<dbReference type="Proteomes" id="UP001500253">
    <property type="component" value="Unassembled WGS sequence"/>
</dbReference>
<name>A0ABN3HE41_9ACTN</name>
<keyword evidence="2" id="KW-0479">Metal-binding</keyword>
<dbReference type="InterPro" id="IPR022616">
    <property type="entry name" value="Glyco_hydro_4_C"/>
</dbReference>
<evidence type="ECO:0000256" key="6">
    <source>
        <dbReference type="ARBA" id="ARBA00023295"/>
    </source>
</evidence>